<feature type="binding site" evidence="7">
    <location>
        <position position="223"/>
    </location>
    <ligand>
        <name>substrate</name>
    </ligand>
</feature>
<feature type="binding site" evidence="7">
    <location>
        <position position="301"/>
    </location>
    <ligand>
        <name>substrate</name>
    </ligand>
</feature>
<keyword evidence="5" id="KW-0368">Histidine biosynthesis</keyword>
<keyword evidence="11" id="KW-1185">Reference proteome</keyword>
<evidence type="ECO:0000313" key="11">
    <source>
        <dbReference type="Proteomes" id="UP000001304"/>
    </source>
</evidence>
<evidence type="ECO:0000256" key="3">
    <source>
        <dbReference type="ARBA" id="ARBA00022833"/>
    </source>
</evidence>
<evidence type="ECO:0000256" key="6">
    <source>
        <dbReference type="PIRSR" id="PIRSR000099-1"/>
    </source>
</evidence>
<feature type="binding site" evidence="8">
    <location>
        <position position="245"/>
    </location>
    <ligand>
        <name>Zn(2+)</name>
        <dbReference type="ChEBI" id="CHEBI:29105"/>
    </ligand>
</feature>
<comment type="cofactor">
    <cofactor evidence="8">
        <name>Zn(2+)</name>
        <dbReference type="ChEBI" id="CHEBI:29105"/>
    </cofactor>
    <text evidence="8">Binds 1 zinc ion per subunit.</text>
</comment>
<dbReference type="AlphaFoldDB" id="E0SRC2"/>
<feature type="binding site" evidence="8">
    <location>
        <position position="248"/>
    </location>
    <ligand>
        <name>Zn(2+)</name>
        <dbReference type="ChEBI" id="CHEBI:29105"/>
    </ligand>
</feature>
<evidence type="ECO:0000256" key="5">
    <source>
        <dbReference type="PIRNR" id="PIRNR000099"/>
    </source>
</evidence>
<feature type="active site" description="Proton acceptor" evidence="6">
    <location>
        <position position="300"/>
    </location>
</feature>
<dbReference type="PANTHER" id="PTHR21256">
    <property type="entry name" value="HISTIDINOL DEHYDROGENASE HDH"/>
    <property type="match status" value="1"/>
</dbReference>
<dbReference type="Proteomes" id="UP000001304">
    <property type="component" value="Chromosome"/>
</dbReference>
<dbReference type="InterPro" id="IPR022695">
    <property type="entry name" value="Histidinol_DH_monofunct"/>
</dbReference>
<name>E0SRC2_IGNAA</name>
<comment type="function">
    <text evidence="5">Catalyzes the sequential NAD-dependent oxidations of L-histidinol to L-histidinaldehyde and then to L-histidine.</text>
</comment>
<dbReference type="NCBIfam" id="TIGR00069">
    <property type="entry name" value="hisD"/>
    <property type="match status" value="1"/>
</dbReference>
<dbReference type="GO" id="GO:0005737">
    <property type="term" value="C:cytoplasm"/>
    <property type="evidence" value="ECO:0007669"/>
    <property type="project" value="TreeGrafter"/>
</dbReference>
<keyword evidence="4 5" id="KW-0560">Oxidoreductase</keyword>
<feature type="active site" description="Proton acceptor" evidence="6">
    <location>
        <position position="301"/>
    </location>
</feature>
<evidence type="ECO:0000256" key="4">
    <source>
        <dbReference type="ARBA" id="ARBA00023002"/>
    </source>
</evidence>
<dbReference type="PANTHER" id="PTHR21256:SF2">
    <property type="entry name" value="HISTIDINE BIOSYNTHESIS TRIFUNCTIONAL PROTEIN"/>
    <property type="match status" value="1"/>
</dbReference>
<dbReference type="PRINTS" id="PR00083">
    <property type="entry name" value="HOLDHDRGNASE"/>
</dbReference>
<keyword evidence="5" id="KW-0520">NAD</keyword>
<protein>
    <recommendedName>
        <fullName evidence="5">Histidinol dehydrogenase</fullName>
        <shortName evidence="5">HDH</shortName>
        <ecNumber evidence="5">1.1.1.23</ecNumber>
    </recommendedName>
</protein>
<dbReference type="HOGENOM" id="CLU_006732_3_0_2"/>
<dbReference type="FunFam" id="3.40.50.1980:FF:000001">
    <property type="entry name" value="Histidinol dehydrogenase"/>
    <property type="match status" value="1"/>
</dbReference>
<comment type="pathway">
    <text evidence="5">Amino-acid biosynthesis; L-histidine biosynthesis; L-histidine from 5-phospho-alpha-D-ribose 1-diphosphate: step 9/9.</text>
</comment>
<dbReference type="KEGG" id="iag:Igag_1574"/>
<dbReference type="GO" id="GO:0051287">
    <property type="term" value="F:NAD binding"/>
    <property type="evidence" value="ECO:0007669"/>
    <property type="project" value="InterPro"/>
</dbReference>
<dbReference type="Gene3D" id="1.20.5.1300">
    <property type="match status" value="1"/>
</dbReference>
<dbReference type="CDD" id="cd06572">
    <property type="entry name" value="Histidinol_dh"/>
    <property type="match status" value="1"/>
</dbReference>
<feature type="binding site" evidence="8">
    <location>
        <position position="391"/>
    </location>
    <ligand>
        <name>Zn(2+)</name>
        <dbReference type="ChEBI" id="CHEBI:29105"/>
    </ligand>
</feature>
<dbReference type="InterPro" id="IPR016161">
    <property type="entry name" value="Ald_DH/histidinol_DH"/>
</dbReference>
<keyword evidence="3 8" id="KW-0862">Zinc</keyword>
<comment type="catalytic activity">
    <reaction evidence="5">
        <text>L-histidinol + 2 NAD(+) + H2O = L-histidine + 2 NADH + 3 H(+)</text>
        <dbReference type="Rhea" id="RHEA:20641"/>
        <dbReference type="ChEBI" id="CHEBI:15377"/>
        <dbReference type="ChEBI" id="CHEBI:15378"/>
        <dbReference type="ChEBI" id="CHEBI:57540"/>
        <dbReference type="ChEBI" id="CHEBI:57595"/>
        <dbReference type="ChEBI" id="CHEBI:57699"/>
        <dbReference type="ChEBI" id="CHEBI:57945"/>
        <dbReference type="EC" id="1.1.1.23"/>
    </reaction>
</comment>
<feature type="binding site" evidence="7">
    <location>
        <position position="333"/>
    </location>
    <ligand>
        <name>substrate</name>
    </ligand>
</feature>
<dbReference type="STRING" id="583356.Igag_1574"/>
<keyword evidence="2 8" id="KW-0479">Metal-binding</keyword>
<evidence type="ECO:0000313" key="10">
    <source>
        <dbReference type="EMBL" id="ADM28376.1"/>
    </source>
</evidence>
<feature type="binding site" evidence="7">
    <location>
        <position position="245"/>
    </location>
    <ligand>
        <name>substrate</name>
    </ligand>
</feature>
<evidence type="ECO:0000256" key="1">
    <source>
        <dbReference type="ARBA" id="ARBA00010178"/>
    </source>
</evidence>
<keyword evidence="5" id="KW-0028">Amino-acid biosynthesis</keyword>
<reference evidence="10 11" key="1">
    <citation type="journal article" date="2010" name="Stand. Genomic Sci.">
        <title>Complete genome sequence of Ignisphaera aggregans type strain (AQ1.S1).</title>
        <authorList>
            <person name="Goker M."/>
            <person name="Held B."/>
            <person name="Lapidus A."/>
            <person name="Nolan M."/>
            <person name="Spring S."/>
            <person name="Yasawong M."/>
            <person name="Lucas S."/>
            <person name="Glavina Del Rio T."/>
            <person name="Tice H."/>
            <person name="Cheng J.F."/>
            <person name="Goodwin L."/>
            <person name="Tapia R."/>
            <person name="Pitluck S."/>
            <person name="Liolios K."/>
            <person name="Ivanova N."/>
            <person name="Mavromatis K."/>
            <person name="Mikhailova N."/>
            <person name="Pati A."/>
            <person name="Chen A."/>
            <person name="Palaniappan K."/>
            <person name="Brambilla E."/>
            <person name="Land M."/>
            <person name="Hauser L."/>
            <person name="Chang Y.J."/>
            <person name="Jeffries C.D."/>
            <person name="Brettin T."/>
            <person name="Detter J.C."/>
            <person name="Han C."/>
            <person name="Rohde M."/>
            <person name="Sikorski J."/>
            <person name="Woyke T."/>
            <person name="Bristow J."/>
            <person name="Eisen J.A."/>
            <person name="Markowitz V."/>
            <person name="Hugenholtz P."/>
            <person name="Kyrpides N.C."/>
            <person name="Klenk H.P."/>
        </authorList>
    </citation>
    <scope>NUCLEOTIDE SEQUENCE [LARGE SCALE GENOMIC DNA]</scope>
    <source>
        <strain evidence="11">DSM 17230 / JCM 13409 / AQ1.S1</strain>
    </source>
</reference>
<gene>
    <name evidence="10" type="ordered locus">Igag_1574</name>
</gene>
<evidence type="ECO:0000256" key="9">
    <source>
        <dbReference type="RuleBase" id="RU004175"/>
    </source>
</evidence>
<dbReference type="Pfam" id="PF00815">
    <property type="entry name" value="Histidinol_dh"/>
    <property type="match status" value="1"/>
</dbReference>
<evidence type="ECO:0000256" key="8">
    <source>
        <dbReference type="PIRSR" id="PIRSR000099-4"/>
    </source>
</evidence>
<evidence type="ECO:0000256" key="7">
    <source>
        <dbReference type="PIRSR" id="PIRSR000099-3"/>
    </source>
</evidence>
<dbReference type="Gene3D" id="3.40.50.1980">
    <property type="entry name" value="Nitrogenase molybdenum iron protein domain"/>
    <property type="match status" value="2"/>
</dbReference>
<evidence type="ECO:0000256" key="2">
    <source>
        <dbReference type="ARBA" id="ARBA00022723"/>
    </source>
</evidence>
<feature type="binding site" evidence="7">
    <location>
        <position position="391"/>
    </location>
    <ligand>
        <name>substrate</name>
    </ligand>
</feature>
<dbReference type="EMBL" id="CP002098">
    <property type="protein sequence ID" value="ADM28376.1"/>
    <property type="molecule type" value="Genomic_DNA"/>
</dbReference>
<proteinExistence type="inferred from homology"/>
<dbReference type="PIRSF" id="PIRSF000099">
    <property type="entry name" value="Histidinol_dh"/>
    <property type="match status" value="1"/>
</dbReference>
<comment type="similarity">
    <text evidence="1 5 9">Belongs to the histidinol dehydrogenase family.</text>
</comment>
<dbReference type="InterPro" id="IPR012131">
    <property type="entry name" value="Hstdl_DH"/>
</dbReference>
<dbReference type="GO" id="GO:0004399">
    <property type="term" value="F:histidinol dehydrogenase activity"/>
    <property type="evidence" value="ECO:0007669"/>
    <property type="project" value="UniProtKB-UniRule"/>
</dbReference>
<dbReference type="EC" id="1.1.1.23" evidence="5"/>
<dbReference type="GO" id="GO:0046872">
    <property type="term" value="F:metal ion binding"/>
    <property type="evidence" value="ECO:0007669"/>
    <property type="project" value="UniProtKB-KW"/>
</dbReference>
<feature type="binding site" evidence="8">
    <location>
        <position position="333"/>
    </location>
    <ligand>
        <name>Zn(2+)</name>
        <dbReference type="ChEBI" id="CHEBI:29105"/>
    </ligand>
</feature>
<sequence length="400" mass="44507">MTVIRGLPERRSIGLVDVLDRVREIIEHVKIYGDKALIELTKKFDGVDIEKISLDREELESISRELDERTMNAIDEIYGFLEEFYRSIKPFDHIVTVNGVRLGIVWRGIDRVGIYVPGGARGYPSTLLMAGIPARVAGVREIYVATPPLRNGSISPAIAYIAMKMGVERVYRIGGAHAIAAMAYGTESIVKVDKIVGPGNIYVQAAKFLVQDVVAIDGIEGPTELIVVADEYADPEKIAFDMMAQAEHGIHTFIVLLTTSSIVADRVSAILDRDYVHRYYIDVVGSIDEAIEIVNRVAPEHLALHVRNWERYIDRIRNVGAISIDDIPPALIDYIGPNHILPTEGWARSRGCLTIYDFLKPVSVLFEVEVVPRSLIEAVKILAEYEGFVIHSKSVGVRYG</sequence>
<feature type="binding site" evidence="7">
    <location>
        <position position="248"/>
    </location>
    <ligand>
        <name>substrate</name>
    </ligand>
</feature>
<organism evidence="10 11">
    <name type="scientific">Ignisphaera aggregans (strain DSM 17230 / JCM 13409 / AQ1.S1)</name>
    <dbReference type="NCBI Taxonomy" id="583356"/>
    <lineage>
        <taxon>Archaea</taxon>
        <taxon>Thermoproteota</taxon>
        <taxon>Thermoprotei</taxon>
        <taxon>Desulfurococcales</taxon>
        <taxon>Desulfurococcaceae</taxon>
        <taxon>Ignisphaera</taxon>
    </lineage>
</organism>
<dbReference type="SUPFAM" id="SSF53720">
    <property type="entry name" value="ALDH-like"/>
    <property type="match status" value="1"/>
</dbReference>
<dbReference type="GO" id="GO:0000105">
    <property type="term" value="P:L-histidine biosynthetic process"/>
    <property type="evidence" value="ECO:0007669"/>
    <property type="project" value="UniProtKB-UniRule"/>
</dbReference>
<feature type="binding site" evidence="7">
    <location>
        <position position="386"/>
    </location>
    <ligand>
        <name>substrate</name>
    </ligand>
</feature>
<dbReference type="UniPathway" id="UPA00031">
    <property type="reaction ID" value="UER00014"/>
</dbReference>
<accession>E0SRC2</accession>